<dbReference type="OrthoDB" id="17786at2759"/>
<keyword evidence="2" id="KW-1185">Reference proteome</keyword>
<dbReference type="Proteomes" id="UP000695562">
    <property type="component" value="Unassembled WGS sequence"/>
</dbReference>
<sequence length="132" mass="15132">MDGPKASQLIYEVSVQVDKKIVVEWEKWIVEHINQIVSLDNGTLFSKGHLCKLDQSFDSANETDCSHIGFVIHYYSNSKQCLNTYFDKHAPLLRKDGLDRFGDQFKATRRVFVIEKEITAPPPQSSSFGYVF</sequence>
<evidence type="ECO:0000313" key="1">
    <source>
        <dbReference type="EMBL" id="KAF2072517.1"/>
    </source>
</evidence>
<reference evidence="1" key="1">
    <citation type="submission" date="2020-01" db="EMBL/GenBank/DDBJ databases">
        <title>Development of genomics and gene disruption for Polysphondylium violaceum indicates a role for the polyketide synthase stlB in stalk morphogenesis.</title>
        <authorList>
            <person name="Narita B."/>
            <person name="Kawabe Y."/>
            <person name="Kin K."/>
            <person name="Saito T."/>
            <person name="Gibbs R."/>
            <person name="Kuspa A."/>
            <person name="Muzny D."/>
            <person name="Queller D."/>
            <person name="Richards S."/>
            <person name="Strassman J."/>
            <person name="Sucgang R."/>
            <person name="Worley K."/>
            <person name="Schaap P."/>
        </authorList>
    </citation>
    <scope>NUCLEOTIDE SEQUENCE</scope>
    <source>
        <strain evidence="1">QSvi11</strain>
    </source>
</reference>
<dbReference type="Pfam" id="PF14114">
    <property type="entry name" value="DUF4286"/>
    <property type="match status" value="1"/>
</dbReference>
<name>A0A8J4PSD1_9MYCE</name>
<evidence type="ECO:0000313" key="2">
    <source>
        <dbReference type="Proteomes" id="UP000695562"/>
    </source>
</evidence>
<proteinExistence type="predicted"/>
<dbReference type="AlphaFoldDB" id="A0A8J4PSD1"/>
<accession>A0A8J4PSD1</accession>
<evidence type="ECO:0008006" key="3">
    <source>
        <dbReference type="Google" id="ProtNLM"/>
    </source>
</evidence>
<dbReference type="InterPro" id="IPR025563">
    <property type="entry name" value="DUF4286"/>
</dbReference>
<comment type="caution">
    <text evidence="1">The sequence shown here is derived from an EMBL/GenBank/DDBJ whole genome shotgun (WGS) entry which is preliminary data.</text>
</comment>
<protein>
    <recommendedName>
        <fullName evidence="3">DUF4286 family protein</fullName>
    </recommendedName>
</protein>
<dbReference type="EMBL" id="AJWJ01000272">
    <property type="protein sequence ID" value="KAF2072517.1"/>
    <property type="molecule type" value="Genomic_DNA"/>
</dbReference>
<organism evidence="1 2">
    <name type="scientific">Polysphondylium violaceum</name>
    <dbReference type="NCBI Taxonomy" id="133409"/>
    <lineage>
        <taxon>Eukaryota</taxon>
        <taxon>Amoebozoa</taxon>
        <taxon>Evosea</taxon>
        <taxon>Eumycetozoa</taxon>
        <taxon>Dictyostelia</taxon>
        <taxon>Dictyosteliales</taxon>
        <taxon>Dictyosteliaceae</taxon>
        <taxon>Polysphondylium</taxon>
    </lineage>
</organism>
<gene>
    <name evidence="1" type="ORF">CYY_006160</name>
</gene>